<feature type="signal peptide" evidence="1">
    <location>
        <begin position="1"/>
        <end position="19"/>
    </location>
</feature>
<comment type="caution">
    <text evidence="2">The sequence shown here is derived from an EMBL/GenBank/DDBJ whole genome shotgun (WGS) entry which is preliminary data.</text>
</comment>
<evidence type="ECO:0000313" key="2">
    <source>
        <dbReference type="EMBL" id="SUB78771.1"/>
    </source>
</evidence>
<protein>
    <submittedName>
        <fullName evidence="2">Uncharacterized protein</fullName>
    </submittedName>
</protein>
<accession>A0AAQ1UG64</accession>
<keyword evidence="1" id="KW-0732">Signal</keyword>
<feature type="chain" id="PRO_5042859794" evidence="1">
    <location>
        <begin position="20"/>
        <end position="153"/>
    </location>
</feature>
<sequence length="153" mass="17477">MYKLILSILSIALSLTAHAQSLQDSNIYKGYLYNSEYEVYLNIDFYNNLAIPNQEVYGKLPGYFGDIHDGRKWLIVSAKIIPPSKKKLSANTSTFQASLDIINDYGSEDLTATLTYNSIDKTYILTQIQGSNIKIARNRKWIKMPKILAFKRQ</sequence>
<reference evidence="2 3" key="1">
    <citation type="submission" date="2018-06" db="EMBL/GenBank/DDBJ databases">
        <authorList>
            <consortium name="Pathogen Informatics"/>
            <person name="Doyle S."/>
        </authorList>
    </citation>
    <scope>NUCLEOTIDE SEQUENCE [LARGE SCALE GENOMIC DNA]</scope>
    <source>
        <strain evidence="2 3">NCTC13063</strain>
    </source>
</reference>
<evidence type="ECO:0000256" key="1">
    <source>
        <dbReference type="SAM" id="SignalP"/>
    </source>
</evidence>
<dbReference type="Proteomes" id="UP000255283">
    <property type="component" value="Unassembled WGS sequence"/>
</dbReference>
<dbReference type="EMBL" id="UGTJ01000001">
    <property type="protein sequence ID" value="SUB78771.1"/>
    <property type="molecule type" value="Genomic_DNA"/>
</dbReference>
<proteinExistence type="predicted"/>
<evidence type="ECO:0000313" key="3">
    <source>
        <dbReference type="Proteomes" id="UP000255283"/>
    </source>
</evidence>
<gene>
    <name evidence="2" type="ORF">NCTC13063_00016</name>
</gene>
<dbReference type="AlphaFoldDB" id="A0AAQ1UG64"/>
<name>A0AAQ1UG64_9BACT</name>
<dbReference type="RefSeq" id="WP_115152912.1">
    <property type="nucleotide sequence ID" value="NZ_DAWBTJ010000157.1"/>
</dbReference>
<organism evidence="2 3">
    <name type="scientific">Segatella buccae</name>
    <dbReference type="NCBI Taxonomy" id="28126"/>
    <lineage>
        <taxon>Bacteria</taxon>
        <taxon>Pseudomonadati</taxon>
        <taxon>Bacteroidota</taxon>
        <taxon>Bacteroidia</taxon>
        <taxon>Bacteroidales</taxon>
        <taxon>Prevotellaceae</taxon>
        <taxon>Segatella</taxon>
    </lineage>
</organism>